<proteinExistence type="predicted"/>
<accession>A0A3S5A593</accession>
<keyword evidence="2" id="KW-1185">Reference proteome</keyword>
<dbReference type="EMBL" id="CAAALY010045322">
    <property type="protein sequence ID" value="VEL20214.1"/>
    <property type="molecule type" value="Genomic_DNA"/>
</dbReference>
<reference evidence="1" key="1">
    <citation type="submission" date="2018-11" db="EMBL/GenBank/DDBJ databases">
        <authorList>
            <consortium name="Pathogen Informatics"/>
        </authorList>
    </citation>
    <scope>NUCLEOTIDE SEQUENCE</scope>
</reference>
<dbReference type="AlphaFoldDB" id="A0A3S5A593"/>
<organism evidence="1 2">
    <name type="scientific">Protopolystoma xenopodis</name>
    <dbReference type="NCBI Taxonomy" id="117903"/>
    <lineage>
        <taxon>Eukaryota</taxon>
        <taxon>Metazoa</taxon>
        <taxon>Spiralia</taxon>
        <taxon>Lophotrochozoa</taxon>
        <taxon>Platyhelminthes</taxon>
        <taxon>Monogenea</taxon>
        <taxon>Polyopisthocotylea</taxon>
        <taxon>Polystomatidea</taxon>
        <taxon>Polystomatidae</taxon>
        <taxon>Protopolystoma</taxon>
    </lineage>
</organism>
<sequence>MIIMQVMLALVLQALLLYPVTSILVVLIETQILTPLGLLLTLDQLRMVSDRASLEWLAKSPP</sequence>
<protein>
    <recommendedName>
        <fullName evidence="3">Cation-transporting P-type ATPase C-terminal domain-containing protein</fullName>
    </recommendedName>
</protein>
<evidence type="ECO:0008006" key="3">
    <source>
        <dbReference type="Google" id="ProtNLM"/>
    </source>
</evidence>
<evidence type="ECO:0000313" key="2">
    <source>
        <dbReference type="Proteomes" id="UP000784294"/>
    </source>
</evidence>
<name>A0A3S5A593_9PLAT</name>
<dbReference type="Proteomes" id="UP000784294">
    <property type="component" value="Unassembled WGS sequence"/>
</dbReference>
<comment type="caution">
    <text evidence="1">The sequence shown here is derived from an EMBL/GenBank/DDBJ whole genome shotgun (WGS) entry which is preliminary data.</text>
</comment>
<gene>
    <name evidence="1" type="ORF">PXEA_LOCUS13654</name>
</gene>
<evidence type="ECO:0000313" key="1">
    <source>
        <dbReference type="EMBL" id="VEL20214.1"/>
    </source>
</evidence>